<evidence type="ECO:0000313" key="1">
    <source>
        <dbReference type="EMBL" id="KAH7989908.1"/>
    </source>
</evidence>
<dbReference type="EMBL" id="CM037627">
    <property type="protein sequence ID" value="KAH7989908.1"/>
    <property type="molecule type" value="Genomic_DNA"/>
</dbReference>
<organism evidence="1 2">
    <name type="scientific">Sphaerodactylus townsendi</name>
    <dbReference type="NCBI Taxonomy" id="933632"/>
    <lineage>
        <taxon>Eukaryota</taxon>
        <taxon>Metazoa</taxon>
        <taxon>Chordata</taxon>
        <taxon>Craniata</taxon>
        <taxon>Vertebrata</taxon>
        <taxon>Euteleostomi</taxon>
        <taxon>Lepidosauria</taxon>
        <taxon>Squamata</taxon>
        <taxon>Bifurcata</taxon>
        <taxon>Gekkota</taxon>
        <taxon>Sphaerodactylidae</taxon>
        <taxon>Sphaerodactylus</taxon>
    </lineage>
</organism>
<keyword evidence="2" id="KW-1185">Reference proteome</keyword>
<sequence length="152" mass="17078">MSTHKGRQRSGGQFCRCCLNETLTPNGHSALANLYALEITLVTHFERVCAITLWLPMKQISRLSPSWNGCFSNVEMQGQAAVQCVEGLLGFYGGIWAEYRKYSVLTQVEGCNHFWAMLQIRVKDFCEQGSQHSVLRLPTLLPDVIVSRNAVL</sequence>
<proteinExistence type="predicted"/>
<protein>
    <submittedName>
        <fullName evidence="1">Uncharacterized protein</fullName>
    </submittedName>
</protein>
<evidence type="ECO:0000313" key="2">
    <source>
        <dbReference type="Proteomes" id="UP000827872"/>
    </source>
</evidence>
<dbReference type="Proteomes" id="UP000827872">
    <property type="component" value="Linkage Group LG14"/>
</dbReference>
<gene>
    <name evidence="1" type="ORF">K3G42_016128</name>
</gene>
<accession>A0ACB8ECG4</accession>
<comment type="caution">
    <text evidence="1">The sequence shown here is derived from an EMBL/GenBank/DDBJ whole genome shotgun (WGS) entry which is preliminary data.</text>
</comment>
<reference evidence="1" key="1">
    <citation type="submission" date="2021-08" db="EMBL/GenBank/DDBJ databases">
        <title>The first chromosome-level gecko genome reveals the dynamic sex chromosomes of Neotropical dwarf geckos (Sphaerodactylidae: Sphaerodactylus).</title>
        <authorList>
            <person name="Pinto B.J."/>
            <person name="Keating S.E."/>
            <person name="Gamble T."/>
        </authorList>
    </citation>
    <scope>NUCLEOTIDE SEQUENCE</scope>
    <source>
        <strain evidence="1">TG3544</strain>
    </source>
</reference>
<name>A0ACB8ECG4_9SAUR</name>